<reference evidence="6 7" key="1">
    <citation type="journal article" date="2018" name="Sci. Data">
        <title>The draft genome sequence of cork oak.</title>
        <authorList>
            <person name="Ramos A.M."/>
            <person name="Usie A."/>
            <person name="Barbosa P."/>
            <person name="Barros P.M."/>
            <person name="Capote T."/>
            <person name="Chaves I."/>
            <person name="Simoes F."/>
            <person name="Abreu I."/>
            <person name="Carrasquinho I."/>
            <person name="Faro C."/>
            <person name="Guimaraes J.B."/>
            <person name="Mendonca D."/>
            <person name="Nobrega F."/>
            <person name="Rodrigues L."/>
            <person name="Saibo N.J.M."/>
            <person name="Varela M.C."/>
            <person name="Egas C."/>
            <person name="Matos J."/>
            <person name="Miguel C.M."/>
            <person name="Oliveira M.M."/>
            <person name="Ricardo C.P."/>
            <person name="Goncalves S."/>
        </authorList>
    </citation>
    <scope>NUCLEOTIDE SEQUENCE [LARGE SCALE GENOMIC DNA]</scope>
    <source>
        <strain evidence="7">cv. HL8</strain>
    </source>
</reference>
<dbReference type="EMBL" id="PKMF04000243">
    <property type="protein sequence ID" value="KAK7841329.1"/>
    <property type="molecule type" value="Genomic_DNA"/>
</dbReference>
<dbReference type="AlphaFoldDB" id="A0AAW0KQ51"/>
<name>A0AAW0KQ51_QUESU</name>
<organism evidence="6 7">
    <name type="scientific">Quercus suber</name>
    <name type="common">Cork oak</name>
    <dbReference type="NCBI Taxonomy" id="58331"/>
    <lineage>
        <taxon>Eukaryota</taxon>
        <taxon>Viridiplantae</taxon>
        <taxon>Streptophyta</taxon>
        <taxon>Embryophyta</taxon>
        <taxon>Tracheophyta</taxon>
        <taxon>Spermatophyta</taxon>
        <taxon>Magnoliopsida</taxon>
        <taxon>eudicotyledons</taxon>
        <taxon>Gunneridae</taxon>
        <taxon>Pentapetalae</taxon>
        <taxon>rosids</taxon>
        <taxon>fabids</taxon>
        <taxon>Fagales</taxon>
        <taxon>Fagaceae</taxon>
        <taxon>Quercus</taxon>
    </lineage>
</organism>
<dbReference type="Pfam" id="PF08263">
    <property type="entry name" value="LRRNT_2"/>
    <property type="match status" value="1"/>
</dbReference>
<evidence type="ECO:0000313" key="6">
    <source>
        <dbReference type="EMBL" id="KAK7841329.1"/>
    </source>
</evidence>
<evidence type="ECO:0000259" key="5">
    <source>
        <dbReference type="Pfam" id="PF08263"/>
    </source>
</evidence>
<dbReference type="InterPro" id="IPR032675">
    <property type="entry name" value="LRR_dom_sf"/>
</dbReference>
<keyword evidence="2 4" id="KW-0732">Signal</keyword>
<comment type="caution">
    <text evidence="6">The sequence shown here is derived from an EMBL/GenBank/DDBJ whole genome shotgun (WGS) entry which is preliminary data.</text>
</comment>
<proteinExistence type="predicted"/>
<gene>
    <name evidence="6" type="ORF">CFP56_015521</name>
</gene>
<evidence type="ECO:0000313" key="7">
    <source>
        <dbReference type="Proteomes" id="UP000237347"/>
    </source>
</evidence>
<feature type="chain" id="PRO_5043463305" evidence="4">
    <location>
        <begin position="28"/>
        <end position="114"/>
    </location>
</feature>
<dbReference type="GO" id="GO:0016301">
    <property type="term" value="F:kinase activity"/>
    <property type="evidence" value="ECO:0007669"/>
    <property type="project" value="UniProtKB-KW"/>
</dbReference>
<evidence type="ECO:0000256" key="3">
    <source>
        <dbReference type="ARBA" id="ARBA00022737"/>
    </source>
</evidence>
<evidence type="ECO:0000256" key="2">
    <source>
        <dbReference type="ARBA" id="ARBA00022729"/>
    </source>
</evidence>
<dbReference type="Gene3D" id="3.80.10.10">
    <property type="entry name" value="Ribonuclease Inhibitor"/>
    <property type="match status" value="1"/>
</dbReference>
<feature type="domain" description="Leucine-rich repeat-containing N-terminal plant-type" evidence="5">
    <location>
        <begin position="36"/>
        <end position="87"/>
    </location>
</feature>
<keyword evidence="3" id="KW-0677">Repeat</keyword>
<protein>
    <submittedName>
        <fullName evidence="6">Leucine-rich repeat receptor-like protein kinase</fullName>
    </submittedName>
</protein>
<evidence type="ECO:0000256" key="4">
    <source>
        <dbReference type="SAM" id="SignalP"/>
    </source>
</evidence>
<dbReference type="Proteomes" id="UP000237347">
    <property type="component" value="Unassembled WGS sequence"/>
</dbReference>
<dbReference type="InterPro" id="IPR013210">
    <property type="entry name" value="LRR_N_plant-typ"/>
</dbReference>
<keyword evidence="7" id="KW-1185">Reference proteome</keyword>
<keyword evidence="1" id="KW-0433">Leucine-rich repeat</keyword>
<feature type="signal peptide" evidence="4">
    <location>
        <begin position="1"/>
        <end position="27"/>
    </location>
</feature>
<sequence length="114" mass="12172">MQMSSLKKVVYLISLVVLAMLHSSFNAASLFVTEETEADALLNWKASLQNETQSHLTSWTLLHNATNSSSNQNTSSIPCSWSGITCNQAGSVISLDLTNSGLKGQLTLLNAGKG</sequence>
<dbReference type="PANTHER" id="PTHR47988">
    <property type="entry name" value="SOMATIC EMBRYOGENESIS RECEPTOR KINASE 1"/>
    <property type="match status" value="1"/>
</dbReference>
<accession>A0AAW0KQ51</accession>
<evidence type="ECO:0000256" key="1">
    <source>
        <dbReference type="ARBA" id="ARBA00022614"/>
    </source>
</evidence>